<gene>
    <name evidence="2" type="ORF">KGQ19_06255</name>
</gene>
<keyword evidence="1" id="KW-0812">Transmembrane</keyword>
<feature type="transmembrane region" description="Helical" evidence="1">
    <location>
        <begin position="138"/>
        <end position="156"/>
    </location>
</feature>
<reference evidence="2 3" key="1">
    <citation type="submission" date="2020-02" db="EMBL/GenBank/DDBJ databases">
        <title>Acidophilic actinobacteria isolated from forest soil.</title>
        <authorList>
            <person name="Golinska P."/>
        </authorList>
    </citation>
    <scope>NUCLEOTIDE SEQUENCE [LARGE SCALE GENOMIC DNA]</scope>
    <source>
        <strain evidence="2 3">NL8</strain>
    </source>
</reference>
<evidence type="ECO:0000313" key="3">
    <source>
        <dbReference type="Proteomes" id="UP000730482"/>
    </source>
</evidence>
<keyword evidence="3" id="KW-1185">Reference proteome</keyword>
<accession>A0ABS5KJT1</accession>
<keyword evidence="1" id="KW-1133">Transmembrane helix</keyword>
<comment type="caution">
    <text evidence="2">The sequence shown here is derived from an EMBL/GenBank/DDBJ whole genome shotgun (WGS) entry which is preliminary data.</text>
</comment>
<sequence>MSDETAESTFSSREALLTSPLFWAGYGVLMAVMGTRLPMWSWPPPPDQILLLGFCVLAFPALAQPYVGRPVLAAVRLNHVAIAHRNTLLTGGFVMLVACEKPPAWAAGADALLLAGYLVLTDAITLPPGVLRRTASPAFLLLLVAVIAGATALVALPSSSGAYRPILAAAAGAAALGAALATAFGRAEVRRVGSRGTERRN</sequence>
<feature type="transmembrane region" description="Helical" evidence="1">
    <location>
        <begin position="49"/>
        <end position="67"/>
    </location>
</feature>
<feature type="transmembrane region" description="Helical" evidence="1">
    <location>
        <begin position="20"/>
        <end position="37"/>
    </location>
</feature>
<dbReference type="EMBL" id="JAAFYZ010000013">
    <property type="protein sequence ID" value="MBS2546463.1"/>
    <property type="molecule type" value="Genomic_DNA"/>
</dbReference>
<dbReference type="Proteomes" id="UP000730482">
    <property type="component" value="Unassembled WGS sequence"/>
</dbReference>
<proteinExistence type="predicted"/>
<feature type="transmembrane region" description="Helical" evidence="1">
    <location>
        <begin position="162"/>
        <end position="185"/>
    </location>
</feature>
<name>A0ABS5KJT1_9ACTN</name>
<evidence type="ECO:0000313" key="2">
    <source>
        <dbReference type="EMBL" id="MBS2546463.1"/>
    </source>
</evidence>
<keyword evidence="1" id="KW-0472">Membrane</keyword>
<dbReference type="RefSeq" id="WP_212008111.1">
    <property type="nucleotide sequence ID" value="NZ_JAAFYZ010000013.1"/>
</dbReference>
<organism evidence="2 3">
    <name type="scientific">Catenulispora pinistramenti</name>
    <dbReference type="NCBI Taxonomy" id="2705254"/>
    <lineage>
        <taxon>Bacteria</taxon>
        <taxon>Bacillati</taxon>
        <taxon>Actinomycetota</taxon>
        <taxon>Actinomycetes</taxon>
        <taxon>Catenulisporales</taxon>
        <taxon>Catenulisporaceae</taxon>
        <taxon>Catenulispora</taxon>
    </lineage>
</organism>
<protein>
    <submittedName>
        <fullName evidence="2">Uncharacterized protein</fullName>
    </submittedName>
</protein>
<evidence type="ECO:0000256" key="1">
    <source>
        <dbReference type="SAM" id="Phobius"/>
    </source>
</evidence>
<feature type="transmembrane region" description="Helical" evidence="1">
    <location>
        <begin position="104"/>
        <end position="126"/>
    </location>
</feature>